<dbReference type="Pfam" id="PF06985">
    <property type="entry name" value="HET"/>
    <property type="match status" value="1"/>
</dbReference>
<accession>Q0V5I3</accession>
<proteinExistence type="predicted"/>
<evidence type="ECO:0000313" key="3">
    <source>
        <dbReference type="Proteomes" id="UP000001055"/>
    </source>
</evidence>
<dbReference type="Proteomes" id="UP000001055">
    <property type="component" value="Unassembled WGS sequence"/>
</dbReference>
<protein>
    <recommendedName>
        <fullName evidence="1">Heterokaryon incompatibility domain-containing protein</fullName>
    </recommendedName>
</protein>
<evidence type="ECO:0000313" key="2">
    <source>
        <dbReference type="EMBL" id="EAT92226.1"/>
    </source>
</evidence>
<dbReference type="PANTHER" id="PTHR24148:SF73">
    <property type="entry name" value="HET DOMAIN PROTEIN (AFU_ORTHOLOGUE AFUA_8G01020)"/>
    <property type="match status" value="1"/>
</dbReference>
<name>Q0V5I3_PHANO</name>
<gene>
    <name evidence="2" type="ORF">SNOG_00731</name>
</gene>
<dbReference type="VEuPathDB" id="FungiDB:JI435_007310"/>
<dbReference type="PANTHER" id="PTHR24148">
    <property type="entry name" value="ANKYRIN REPEAT DOMAIN-CONTAINING PROTEIN 39 HOMOLOG-RELATED"/>
    <property type="match status" value="1"/>
</dbReference>
<reference evidence="3" key="1">
    <citation type="journal article" date="2007" name="Plant Cell">
        <title>Dothideomycete-plant interactions illuminated by genome sequencing and EST analysis of the wheat pathogen Stagonospora nodorum.</title>
        <authorList>
            <person name="Hane J.K."/>
            <person name="Lowe R.G."/>
            <person name="Solomon P.S."/>
            <person name="Tan K.C."/>
            <person name="Schoch C.L."/>
            <person name="Spatafora J.W."/>
            <person name="Crous P.W."/>
            <person name="Kodira C."/>
            <person name="Birren B.W."/>
            <person name="Galagan J.E."/>
            <person name="Torriani S.F."/>
            <person name="McDonald B.A."/>
            <person name="Oliver R.P."/>
        </authorList>
    </citation>
    <scope>NUCLEOTIDE SEQUENCE [LARGE SCALE GENOMIC DNA]</scope>
    <source>
        <strain evidence="3">SN15 / ATCC MYA-4574 / FGSC 10173</strain>
    </source>
</reference>
<dbReference type="RefSeq" id="XP_001791408.1">
    <property type="nucleotide sequence ID" value="XM_001791356.1"/>
</dbReference>
<feature type="domain" description="Heterokaryon incompatibility" evidence="1">
    <location>
        <begin position="46"/>
        <end position="180"/>
    </location>
</feature>
<dbReference type="AlphaFoldDB" id="Q0V5I3"/>
<dbReference type="EMBL" id="CH445325">
    <property type="protein sequence ID" value="EAT92226.1"/>
    <property type="molecule type" value="Genomic_DNA"/>
</dbReference>
<dbReference type="InParanoid" id="Q0V5I3"/>
<dbReference type="InterPro" id="IPR052895">
    <property type="entry name" value="HetReg/Transcr_Mod"/>
</dbReference>
<organism evidence="2 3">
    <name type="scientific">Phaeosphaeria nodorum (strain SN15 / ATCC MYA-4574 / FGSC 10173)</name>
    <name type="common">Glume blotch fungus</name>
    <name type="synonym">Parastagonospora nodorum</name>
    <dbReference type="NCBI Taxonomy" id="321614"/>
    <lineage>
        <taxon>Eukaryota</taxon>
        <taxon>Fungi</taxon>
        <taxon>Dikarya</taxon>
        <taxon>Ascomycota</taxon>
        <taxon>Pezizomycotina</taxon>
        <taxon>Dothideomycetes</taxon>
        <taxon>Pleosporomycetidae</taxon>
        <taxon>Pleosporales</taxon>
        <taxon>Pleosporineae</taxon>
        <taxon>Phaeosphaeriaceae</taxon>
        <taxon>Parastagonospora</taxon>
    </lineage>
</organism>
<dbReference type="GeneID" id="5967553"/>
<evidence type="ECO:0000259" key="1">
    <source>
        <dbReference type="Pfam" id="PF06985"/>
    </source>
</evidence>
<dbReference type="KEGG" id="pno:SNOG_00731"/>
<dbReference type="OMA" id="AKWIMED"/>
<sequence length="550" mass="60946">MAKKYVHAPLRTPQTIRILNLQGDSNPASPIQLSLVQYELSNLPDFEAFSYTWDGQTATCTVLCEERDLMVTSNCEAILREFRPKEELATRAVWIDAICIDQSTDAMAERSFQIPLMGQIYRRAGRVLGWLGAAGERGGNLGTFESLAKLTRLWDAQVRQIYWKLFLSVPWFTRLWVLQEVALSKKAVIFCGSTSVTFQDVPRVQALLGAQGLPTTHAALLDALVVGFDSRISALESLETADRNVSVTVELMRHARWSKTTEAKDKVFALYGLLEAYGLLLPQPDYLMSLGGIFGQTARALITYTRKLEIVHQVHDTAISYAPNGNDEAVEDFFPAISTLNEDLRRAVHHLYNIRALREIISFALHKHPPSLSLVQTHALQACLLSRTPIRFSYEPSTFSLWLNLLHSSERPSSSPPPPPSASTFPKNWMHAVLTQISSSIALSPLLATPEHTFFQRIALDPALMELHDHISGYISHQTLFKTRSGRLGMAPRSVACGDQIARLAGLQYPMVVRASDGGCWRLVAPAFVCGVGGEVGTGNDGEERGFVIS</sequence>
<dbReference type="InterPro" id="IPR010730">
    <property type="entry name" value="HET"/>
</dbReference>